<dbReference type="Pfam" id="PF05229">
    <property type="entry name" value="SCPU"/>
    <property type="match status" value="1"/>
</dbReference>
<evidence type="ECO:0000259" key="2">
    <source>
        <dbReference type="Pfam" id="PF05229"/>
    </source>
</evidence>
<proteinExistence type="predicted"/>
<dbReference type="InterPro" id="IPR007893">
    <property type="entry name" value="Spore_coat_U/FanG"/>
</dbReference>
<accession>A0AA43Q7F2</accession>
<feature type="signal peptide" evidence="1">
    <location>
        <begin position="1"/>
        <end position="24"/>
    </location>
</feature>
<dbReference type="SMART" id="SM00972">
    <property type="entry name" value="SCPU"/>
    <property type="match status" value="1"/>
</dbReference>
<feature type="chain" id="PRO_5041246151" evidence="1">
    <location>
        <begin position="25"/>
        <end position="166"/>
    </location>
</feature>
<feature type="domain" description="Spore coat protein U/FanG" evidence="2">
    <location>
        <begin position="29"/>
        <end position="163"/>
    </location>
</feature>
<evidence type="ECO:0000313" key="3">
    <source>
        <dbReference type="EMBL" id="MDI1231109.1"/>
    </source>
</evidence>
<sequence length="166" mass="16946">MKLLKVGITLAVALLAANEQTAQAATTSTTFLVSATVTNGCIVVATPLAFGVYDPSAAANDKTSTITVTCTLATPYSIGLNAGVAAGATVTTRQMKHATLTDLINYSLYNESTRTTNWDDTGGAGVVAVASATGLPEVHTVYGRIAAGQYVTAGTYADTITVTVTY</sequence>
<organism evidence="3 4">
    <name type="scientific">Candidatus Methylobacter titanis</name>
    <dbReference type="NCBI Taxonomy" id="3053457"/>
    <lineage>
        <taxon>Bacteria</taxon>
        <taxon>Pseudomonadati</taxon>
        <taxon>Pseudomonadota</taxon>
        <taxon>Gammaproteobacteria</taxon>
        <taxon>Methylococcales</taxon>
        <taxon>Methylococcaceae</taxon>
        <taxon>Methylobacter</taxon>
    </lineage>
</organism>
<evidence type="ECO:0000313" key="4">
    <source>
        <dbReference type="Proteomes" id="UP001160519"/>
    </source>
</evidence>
<keyword evidence="1" id="KW-0732">Signal</keyword>
<dbReference type="PANTHER" id="PTHR37089:SF4">
    <property type="entry name" value="EXPORTED PROTEIN"/>
    <property type="match status" value="1"/>
</dbReference>
<dbReference type="AlphaFoldDB" id="A0AA43Q7F2"/>
<protein>
    <submittedName>
        <fullName evidence="3">Spore coat U domain-containing protein</fullName>
    </submittedName>
</protein>
<evidence type="ECO:0000256" key="1">
    <source>
        <dbReference type="SAM" id="SignalP"/>
    </source>
</evidence>
<dbReference type="PANTHER" id="PTHR37089">
    <property type="entry name" value="PROTEIN U-RELATED"/>
    <property type="match status" value="1"/>
</dbReference>
<reference evidence="3" key="1">
    <citation type="submission" date="2023-01" db="EMBL/GenBank/DDBJ databases">
        <title>Biogeochemical cycle of methane in antarctic sediments.</title>
        <authorList>
            <person name="Roldan D.M."/>
            <person name="Menes R.J."/>
        </authorList>
    </citation>
    <scope>NUCLEOTIDE SEQUENCE [LARGE SCALE GENOMIC DNA]</scope>
    <source>
        <strain evidence="3">K-2018 MAG008</strain>
    </source>
</reference>
<dbReference type="InterPro" id="IPR053167">
    <property type="entry name" value="Spore_coat_component"/>
</dbReference>
<comment type="caution">
    <text evidence="3">The sequence shown here is derived from an EMBL/GenBank/DDBJ whole genome shotgun (WGS) entry which is preliminary data.</text>
</comment>
<name>A0AA43Q7F2_9GAMM</name>
<dbReference type="Proteomes" id="UP001160519">
    <property type="component" value="Unassembled WGS sequence"/>
</dbReference>
<gene>
    <name evidence="3" type="ORF">PSU93_08180</name>
</gene>
<keyword evidence="4" id="KW-1185">Reference proteome</keyword>
<dbReference type="EMBL" id="JAQSDF010000021">
    <property type="protein sequence ID" value="MDI1231109.1"/>
    <property type="molecule type" value="Genomic_DNA"/>
</dbReference>